<feature type="region of interest" description="Disordered" evidence="1">
    <location>
        <begin position="130"/>
        <end position="155"/>
    </location>
</feature>
<sequence>MEANGDKELLKAPVREAIFPSPIQASPFFSPLLRHRISMCSARILPVSFLLLLLLSFLPLVSPESAPNDSKPNTVVVSTVLASSSPTNPPIVDDECSREMNDSFPKGPLIPCNFLDLRWVECEEPKLADASSNSSSKVDVSDVPPSGHALREGAPDERHLHGASLHRVPREALLPPRSPLHQVHRALLPLDAPLLHVPGHPRRRPILSRLQCRRRREADDAGRTWTLLMTLGGLGLWWIVDIFLLVNGNLRPADDSSWEPYY</sequence>
<dbReference type="AlphaFoldDB" id="A0A1I7ZML3"/>
<dbReference type="WBParaSite" id="L893_g28055.t1">
    <property type="protein sequence ID" value="L893_g28055.t1"/>
    <property type="gene ID" value="L893_g28055"/>
</dbReference>
<reference evidence="4" key="1">
    <citation type="submission" date="2016-11" db="UniProtKB">
        <authorList>
            <consortium name="WormBaseParasite"/>
        </authorList>
    </citation>
    <scope>IDENTIFICATION</scope>
</reference>
<dbReference type="Proteomes" id="UP000095287">
    <property type="component" value="Unplaced"/>
</dbReference>
<name>A0A1I7ZML3_9BILA</name>
<evidence type="ECO:0000313" key="3">
    <source>
        <dbReference type="Proteomes" id="UP000095287"/>
    </source>
</evidence>
<keyword evidence="3" id="KW-1185">Reference proteome</keyword>
<accession>A0A1I7ZML3</accession>
<keyword evidence="2" id="KW-0472">Membrane</keyword>
<feature type="compositionally biased region" description="Low complexity" evidence="1">
    <location>
        <begin position="130"/>
        <end position="146"/>
    </location>
</feature>
<feature type="transmembrane region" description="Helical" evidence="2">
    <location>
        <begin position="224"/>
        <end position="246"/>
    </location>
</feature>
<evidence type="ECO:0000313" key="4">
    <source>
        <dbReference type="WBParaSite" id="L893_g28055.t1"/>
    </source>
</evidence>
<keyword evidence="2" id="KW-1133">Transmembrane helix</keyword>
<proteinExistence type="predicted"/>
<keyword evidence="2" id="KW-0812">Transmembrane</keyword>
<evidence type="ECO:0000256" key="1">
    <source>
        <dbReference type="SAM" id="MobiDB-lite"/>
    </source>
</evidence>
<evidence type="ECO:0000256" key="2">
    <source>
        <dbReference type="SAM" id="Phobius"/>
    </source>
</evidence>
<protein>
    <submittedName>
        <fullName evidence="4">TM2 domain-containing protein</fullName>
    </submittedName>
</protein>
<organism evidence="3 4">
    <name type="scientific">Steinernema glaseri</name>
    <dbReference type="NCBI Taxonomy" id="37863"/>
    <lineage>
        <taxon>Eukaryota</taxon>
        <taxon>Metazoa</taxon>
        <taxon>Ecdysozoa</taxon>
        <taxon>Nematoda</taxon>
        <taxon>Chromadorea</taxon>
        <taxon>Rhabditida</taxon>
        <taxon>Tylenchina</taxon>
        <taxon>Panagrolaimomorpha</taxon>
        <taxon>Strongyloidoidea</taxon>
        <taxon>Steinernematidae</taxon>
        <taxon>Steinernema</taxon>
    </lineage>
</organism>
<feature type="transmembrane region" description="Helical" evidence="2">
    <location>
        <begin position="42"/>
        <end position="61"/>
    </location>
</feature>